<dbReference type="GO" id="GO:0020037">
    <property type="term" value="F:heme binding"/>
    <property type="evidence" value="ECO:0007669"/>
    <property type="project" value="InterPro"/>
</dbReference>
<evidence type="ECO:0000256" key="1">
    <source>
        <dbReference type="ARBA" id="ARBA00022448"/>
    </source>
</evidence>
<keyword evidence="4" id="KW-0479">Metal-binding</keyword>
<organism evidence="8 9">
    <name type="scientific">Meloidogyne enterolobii</name>
    <name type="common">Root-knot nematode worm</name>
    <name type="synonym">Meloidogyne mayaguensis</name>
    <dbReference type="NCBI Taxonomy" id="390850"/>
    <lineage>
        <taxon>Eukaryota</taxon>
        <taxon>Metazoa</taxon>
        <taxon>Ecdysozoa</taxon>
        <taxon>Nematoda</taxon>
        <taxon>Chromadorea</taxon>
        <taxon>Rhabditida</taxon>
        <taxon>Tylenchina</taxon>
        <taxon>Tylenchomorpha</taxon>
        <taxon>Tylenchoidea</taxon>
        <taxon>Meloidogynidae</taxon>
        <taxon>Meloidogyninae</taxon>
        <taxon>Meloidogyne</taxon>
    </lineage>
</organism>
<dbReference type="OrthoDB" id="5837818at2759"/>
<proteinExistence type="inferred from homology"/>
<comment type="caution">
    <text evidence="8">The sequence shown here is derived from an EMBL/GenBank/DDBJ whole genome shotgun (WGS) entry which is preliminary data.</text>
</comment>
<gene>
    <name evidence="8" type="ORF">MENT_LOCUS11121</name>
</gene>
<evidence type="ECO:0000256" key="3">
    <source>
        <dbReference type="ARBA" id="ARBA00022621"/>
    </source>
</evidence>
<comment type="similarity">
    <text evidence="6">Belongs to the globin family.</text>
</comment>
<dbReference type="InterPro" id="IPR009050">
    <property type="entry name" value="Globin-like_sf"/>
</dbReference>
<dbReference type="SUPFAM" id="SSF46458">
    <property type="entry name" value="Globin-like"/>
    <property type="match status" value="1"/>
</dbReference>
<dbReference type="CDD" id="cd01040">
    <property type="entry name" value="Mb-like"/>
    <property type="match status" value="1"/>
</dbReference>
<dbReference type="Gene3D" id="1.10.490.10">
    <property type="entry name" value="Globins"/>
    <property type="match status" value="1"/>
</dbReference>
<dbReference type="PANTHER" id="PTHR46458">
    <property type="entry name" value="BLR2807 PROTEIN"/>
    <property type="match status" value="1"/>
</dbReference>
<dbReference type="GO" id="GO:0005344">
    <property type="term" value="F:oxygen carrier activity"/>
    <property type="evidence" value="ECO:0007669"/>
    <property type="project" value="UniProtKB-KW"/>
</dbReference>
<keyword evidence="2 6" id="KW-0349">Heme</keyword>
<dbReference type="GO" id="GO:0019825">
    <property type="term" value="F:oxygen binding"/>
    <property type="evidence" value="ECO:0007669"/>
    <property type="project" value="InterPro"/>
</dbReference>
<reference evidence="8 9" key="1">
    <citation type="submission" date="2020-08" db="EMBL/GenBank/DDBJ databases">
        <authorList>
            <person name="Koutsovoulos G."/>
            <person name="Danchin GJ E."/>
        </authorList>
    </citation>
    <scope>NUCLEOTIDE SEQUENCE [LARGE SCALE GENOMIC DNA]</scope>
</reference>
<evidence type="ECO:0000259" key="7">
    <source>
        <dbReference type="Pfam" id="PF00042"/>
    </source>
</evidence>
<dbReference type="InterPro" id="IPR000971">
    <property type="entry name" value="Globin"/>
</dbReference>
<name>A0A6V7UC97_MELEN</name>
<keyword evidence="5" id="KW-0408">Iron</keyword>
<keyword evidence="1 6" id="KW-0813">Transport</keyword>
<dbReference type="Proteomes" id="UP000580250">
    <property type="component" value="Unassembled WGS sequence"/>
</dbReference>
<dbReference type="GO" id="GO:0046872">
    <property type="term" value="F:metal ion binding"/>
    <property type="evidence" value="ECO:0007669"/>
    <property type="project" value="UniProtKB-KW"/>
</dbReference>
<keyword evidence="3 6" id="KW-0561">Oxygen transport</keyword>
<dbReference type="PANTHER" id="PTHR46458:SF1">
    <property type="entry name" value="GEO09476P1"/>
    <property type="match status" value="1"/>
</dbReference>
<evidence type="ECO:0000313" key="8">
    <source>
        <dbReference type="EMBL" id="CAD2153423.1"/>
    </source>
</evidence>
<sequence length="275" mass="31306">MNSYIIHSTLHNFEFENNRNNKNQKQQHLVASPAANEKNKCFDIFNTNLQTNGNSNNVNSSESGQFLMAPRPLRRCRSSSPSTNPTLNKQNSGHLQMLSLEQQVLIRKSWSRIQKSTFGSTVYEKMLEKCPSIERLFNPSDPLAISRHERYFTELAQWAVDGMSEPDKILSNWLEMVGREHAQFRVKRSHWDFMGEALAESICQSATITGRQRRETVHAWRLLLSFLADRLGGSSSAPIASTQDGGIGFNRIHLLQLVAYGPRQGQVEEKDVKML</sequence>
<dbReference type="EMBL" id="CAJEWN010000053">
    <property type="protein sequence ID" value="CAD2153423.1"/>
    <property type="molecule type" value="Genomic_DNA"/>
</dbReference>
<dbReference type="InterPro" id="IPR050532">
    <property type="entry name" value="Globin-like_OT"/>
</dbReference>
<evidence type="ECO:0000256" key="4">
    <source>
        <dbReference type="ARBA" id="ARBA00022723"/>
    </source>
</evidence>
<evidence type="ECO:0000313" key="9">
    <source>
        <dbReference type="Proteomes" id="UP000580250"/>
    </source>
</evidence>
<evidence type="ECO:0000256" key="5">
    <source>
        <dbReference type="ARBA" id="ARBA00023004"/>
    </source>
</evidence>
<accession>A0A6V7UC97</accession>
<dbReference type="InterPro" id="IPR044399">
    <property type="entry name" value="Mb-like_M"/>
</dbReference>
<dbReference type="AlphaFoldDB" id="A0A6V7UC97"/>
<evidence type="ECO:0000256" key="2">
    <source>
        <dbReference type="ARBA" id="ARBA00022617"/>
    </source>
</evidence>
<evidence type="ECO:0000256" key="6">
    <source>
        <dbReference type="RuleBase" id="RU000356"/>
    </source>
</evidence>
<dbReference type="InterPro" id="IPR012292">
    <property type="entry name" value="Globin/Proto"/>
</dbReference>
<dbReference type="Pfam" id="PF00042">
    <property type="entry name" value="Globin"/>
    <property type="match status" value="1"/>
</dbReference>
<protein>
    <recommendedName>
        <fullName evidence="7">Globin domain-containing protein</fullName>
    </recommendedName>
</protein>
<feature type="domain" description="Globin" evidence="7">
    <location>
        <begin position="121"/>
        <end position="229"/>
    </location>
</feature>